<dbReference type="InterPro" id="IPR050879">
    <property type="entry name" value="Acyltransferase_3"/>
</dbReference>
<evidence type="ECO:0000259" key="2">
    <source>
        <dbReference type="Pfam" id="PF01757"/>
    </source>
</evidence>
<dbReference type="STRING" id="45070.Lnau_1716"/>
<organism evidence="4 5">
    <name type="scientific">Legionella nautarum</name>
    <dbReference type="NCBI Taxonomy" id="45070"/>
    <lineage>
        <taxon>Bacteria</taxon>
        <taxon>Pseudomonadati</taxon>
        <taxon>Pseudomonadota</taxon>
        <taxon>Gammaproteobacteria</taxon>
        <taxon>Legionellales</taxon>
        <taxon>Legionellaceae</taxon>
        <taxon>Legionella</taxon>
    </lineage>
</organism>
<dbReference type="PANTHER" id="PTHR23028:SF53">
    <property type="entry name" value="ACYL_TRANSF_3 DOMAIN-CONTAINING PROTEIN"/>
    <property type="match status" value="1"/>
</dbReference>
<dbReference type="OrthoDB" id="9767863at2"/>
<protein>
    <submittedName>
        <fullName evidence="4">O-antigen acetylase</fullName>
    </submittedName>
</protein>
<dbReference type="GO" id="GO:0016020">
    <property type="term" value="C:membrane"/>
    <property type="evidence" value="ECO:0007669"/>
    <property type="project" value="TreeGrafter"/>
</dbReference>
<dbReference type="InterPro" id="IPR002656">
    <property type="entry name" value="Acyl_transf_3_dom"/>
</dbReference>
<dbReference type="Proteomes" id="UP000054725">
    <property type="component" value="Unassembled WGS sequence"/>
</dbReference>
<feature type="transmembrane region" description="Helical" evidence="1">
    <location>
        <begin position="82"/>
        <end position="103"/>
    </location>
</feature>
<reference evidence="4 5" key="1">
    <citation type="submission" date="2015-11" db="EMBL/GenBank/DDBJ databases">
        <title>Genomic analysis of 38 Legionella species identifies large and diverse effector repertoires.</title>
        <authorList>
            <person name="Burstein D."/>
            <person name="Amaro F."/>
            <person name="Zusman T."/>
            <person name="Lifshitz Z."/>
            <person name="Cohen O."/>
            <person name="Gilbert J.A."/>
            <person name="Pupko T."/>
            <person name="Shuman H.A."/>
            <person name="Segal G."/>
        </authorList>
    </citation>
    <scope>NUCLEOTIDE SEQUENCE [LARGE SCALE GENOMIC DNA]</scope>
    <source>
        <strain evidence="4 5">ATCC 49506</strain>
    </source>
</reference>
<evidence type="ECO:0000259" key="3">
    <source>
        <dbReference type="Pfam" id="PF19040"/>
    </source>
</evidence>
<comment type="caution">
    <text evidence="4">The sequence shown here is derived from an EMBL/GenBank/DDBJ whole genome shotgun (WGS) entry which is preliminary data.</text>
</comment>
<feature type="transmembrane region" description="Helical" evidence="1">
    <location>
        <begin position="142"/>
        <end position="162"/>
    </location>
</feature>
<feature type="domain" description="SGNH" evidence="3">
    <location>
        <begin position="423"/>
        <end position="656"/>
    </location>
</feature>
<keyword evidence="1" id="KW-0472">Membrane</keyword>
<dbReference type="EMBL" id="LNYO01000013">
    <property type="protein sequence ID" value="KTD36732.1"/>
    <property type="molecule type" value="Genomic_DNA"/>
</dbReference>
<feature type="transmembrane region" description="Helical" evidence="1">
    <location>
        <begin position="20"/>
        <end position="36"/>
    </location>
</feature>
<dbReference type="GO" id="GO:0016747">
    <property type="term" value="F:acyltransferase activity, transferring groups other than amino-acyl groups"/>
    <property type="evidence" value="ECO:0007669"/>
    <property type="project" value="InterPro"/>
</dbReference>
<dbReference type="GO" id="GO:0009103">
    <property type="term" value="P:lipopolysaccharide biosynthetic process"/>
    <property type="evidence" value="ECO:0007669"/>
    <property type="project" value="TreeGrafter"/>
</dbReference>
<feature type="transmembrane region" description="Helical" evidence="1">
    <location>
        <begin position="359"/>
        <end position="380"/>
    </location>
</feature>
<dbReference type="PATRIC" id="fig|45070.6.peg.1797"/>
<keyword evidence="1" id="KW-0812">Transmembrane</keyword>
<dbReference type="PANTHER" id="PTHR23028">
    <property type="entry name" value="ACETYLTRANSFERASE"/>
    <property type="match status" value="1"/>
</dbReference>
<proteinExistence type="predicted"/>
<feature type="domain" description="Acyltransferase 3" evidence="2">
    <location>
        <begin position="15"/>
        <end position="319"/>
    </location>
</feature>
<feature type="transmembrane region" description="Helical" evidence="1">
    <location>
        <begin position="42"/>
        <end position="61"/>
    </location>
</feature>
<evidence type="ECO:0000256" key="1">
    <source>
        <dbReference type="SAM" id="Phobius"/>
    </source>
</evidence>
<sequence>MSTNSTNFSRTSYRADIDGLRAIAILLVLVFHAFPTRLAGGFVGVDIFFVISGYLITSIIFNQLKNDNFSFLNFYVRRINRIFPVLLIVLVCFFILGWFALLANEFKAYGKYMAAAGLFSSNLALWKAGGYFDTAADLKPLLHLWSLGIEEQFYLIWPLIIWVAFKKKINILALTLVFFAISYFFNLKGVNTNPTAAFYLPQSRFFELLVGSLLAIFHSIYPDLSHKSISKHYYFCLNISAFLGLVCIAVSVYYLNPEKVFPGHHALLPLLGTTLLIAAGTETWINRKLLANPIMVGIGLISFSLYLWHWPLLSFVRIMEQGMPSKTLRVGCLALSFLLAFLSYLYIEKPTRFGDKQKLKAFILLCLSFCIMGLGMYTYYREGFLSRPALGRLSPAPEFAGKLPPEIAQKAIPPGLGISSHQGKKTVFILGDSHAHHLLAGFFQKYPKNHISIILSPGCPFLLGIDRKTANPACLSMTEEALSDKELTSVKTVIFSFRMFAYNRSGFEYNTEKQDWSLWYKSQRQTMDDLSFWIPALRNTLQLLIKKHKRVIISYDVPELLHPINECLDSRPLYIHAHTIKNCNMPRKMVDQRQAPLRQLFAKILKEFPQVETFDPLNYFCDQKWCYAFKNGLPLYYDDDHLSVEGSRFYAASFAKEFPSLIHKNI</sequence>
<feature type="transmembrane region" description="Helical" evidence="1">
    <location>
        <begin position="290"/>
        <end position="308"/>
    </location>
</feature>
<keyword evidence="1" id="KW-1133">Transmembrane helix</keyword>
<dbReference type="InterPro" id="IPR043968">
    <property type="entry name" value="SGNH"/>
</dbReference>
<feature type="transmembrane region" description="Helical" evidence="1">
    <location>
        <begin position="261"/>
        <end position="278"/>
    </location>
</feature>
<feature type="transmembrane region" description="Helical" evidence="1">
    <location>
        <begin position="233"/>
        <end position="255"/>
    </location>
</feature>
<feature type="transmembrane region" description="Helical" evidence="1">
    <location>
        <begin position="205"/>
        <end position="221"/>
    </location>
</feature>
<gene>
    <name evidence="4" type="ORF">Lnau_1716</name>
</gene>
<dbReference type="RefSeq" id="WP_058504700.1">
    <property type="nucleotide sequence ID" value="NZ_CAAAIF010000006.1"/>
</dbReference>
<evidence type="ECO:0000313" key="4">
    <source>
        <dbReference type="EMBL" id="KTD36732.1"/>
    </source>
</evidence>
<dbReference type="Pfam" id="PF01757">
    <property type="entry name" value="Acyl_transf_3"/>
    <property type="match status" value="1"/>
</dbReference>
<keyword evidence="5" id="KW-1185">Reference proteome</keyword>
<evidence type="ECO:0000313" key="5">
    <source>
        <dbReference type="Proteomes" id="UP000054725"/>
    </source>
</evidence>
<feature type="transmembrane region" description="Helical" evidence="1">
    <location>
        <begin position="328"/>
        <end position="347"/>
    </location>
</feature>
<feature type="transmembrane region" description="Helical" evidence="1">
    <location>
        <begin position="169"/>
        <end position="185"/>
    </location>
</feature>
<dbReference type="Pfam" id="PF19040">
    <property type="entry name" value="SGNH"/>
    <property type="match status" value="1"/>
</dbReference>
<dbReference type="AlphaFoldDB" id="A0A0W0WWP5"/>
<accession>A0A0W0WWP5</accession>
<name>A0A0W0WWP5_9GAMM</name>